<evidence type="ECO:0000256" key="3">
    <source>
        <dbReference type="ARBA" id="ARBA00022679"/>
    </source>
</evidence>
<dbReference type="AlphaFoldDB" id="A0A4D7YZI0"/>
<evidence type="ECO:0000313" key="8">
    <source>
        <dbReference type="EMBL" id="QCL95540.1"/>
    </source>
</evidence>
<sequence length="356" mass="38301">MISPRLLSTASVLFLLLAGAGITANYVVSIPDEDLKVDELADIWTGKVASRLEEGYERELPFSNFAVEFFNAVSLGVFGEARKGAIVGRSGWLFTAEEFAWSRTSEANLATSFQTIVDVRSRLAEKGVTLVIVPIPPKAQVVAGQLGGNVLPEANADLYERFMAFLNEKGIAVADVVATFGSAKPEELFLRSDTHWTVKGSGLAAKAACAAIPRRDQLMKTAFDSVSQHDVNHVGDLAKFVNAGWMLPGAGTGFDIIQPISAAARVDSADALFADGAVGAQAADQVVLVGTSYSANPLWSFEDQLKTTCEVDVLNFAREGKGPFVPMLDFLEKLRSQTAPKVVLWEIPVRYLDDVV</sequence>
<evidence type="ECO:0000256" key="6">
    <source>
        <dbReference type="ARBA" id="ARBA00022841"/>
    </source>
</evidence>
<gene>
    <name evidence="8" type="ORF">CFBP7129_14670</name>
</gene>
<evidence type="ECO:0000313" key="9">
    <source>
        <dbReference type="Proteomes" id="UP000298649"/>
    </source>
</evidence>
<dbReference type="InterPro" id="IPR031811">
    <property type="entry name" value="ALGX/ALGJ_SGNH-like"/>
</dbReference>
<protein>
    <recommendedName>
        <fullName evidence="7">AlgX/AlgJ SGNH hydrolase-like domain-containing protein</fullName>
    </recommendedName>
</protein>
<keyword evidence="4" id="KW-0732">Signal</keyword>
<dbReference type="GO" id="GO:0042597">
    <property type="term" value="C:periplasmic space"/>
    <property type="evidence" value="ECO:0007669"/>
    <property type="project" value="UniProtKB-SubCell"/>
</dbReference>
<accession>A0A4D7YZI0</accession>
<dbReference type="Pfam" id="PF16822">
    <property type="entry name" value="ALGX"/>
    <property type="match status" value="1"/>
</dbReference>
<dbReference type="RefSeq" id="WP_137004483.1">
    <property type="nucleotide sequence ID" value="NZ_CP039923.1"/>
</dbReference>
<keyword evidence="3" id="KW-0808">Transferase</keyword>
<keyword evidence="5" id="KW-0574">Periplasm</keyword>
<comment type="pathway">
    <text evidence="2">Glycan biosynthesis; alginate biosynthesis.</text>
</comment>
<evidence type="ECO:0000256" key="4">
    <source>
        <dbReference type="ARBA" id="ARBA00022729"/>
    </source>
</evidence>
<keyword evidence="6" id="KW-0016">Alginate biosynthesis</keyword>
<evidence type="ECO:0000256" key="1">
    <source>
        <dbReference type="ARBA" id="ARBA00004418"/>
    </source>
</evidence>
<dbReference type="GO" id="GO:0042121">
    <property type="term" value="P:alginic acid biosynthetic process"/>
    <property type="evidence" value="ECO:0007669"/>
    <property type="project" value="UniProtKB-UniPathway"/>
</dbReference>
<organism evidence="8 9">
    <name type="scientific">Agrobacterium tumefaciens</name>
    <dbReference type="NCBI Taxonomy" id="358"/>
    <lineage>
        <taxon>Bacteria</taxon>
        <taxon>Pseudomonadati</taxon>
        <taxon>Pseudomonadota</taxon>
        <taxon>Alphaproteobacteria</taxon>
        <taxon>Hyphomicrobiales</taxon>
        <taxon>Rhizobiaceae</taxon>
        <taxon>Rhizobium/Agrobacterium group</taxon>
        <taxon>Agrobacterium</taxon>
        <taxon>Agrobacterium tumefaciens complex</taxon>
    </lineage>
</organism>
<feature type="domain" description="AlgX/AlgJ SGNH hydrolase-like" evidence="7">
    <location>
        <begin position="86"/>
        <end position="348"/>
    </location>
</feature>
<dbReference type="EMBL" id="CP039923">
    <property type="protein sequence ID" value="QCL95540.1"/>
    <property type="molecule type" value="Genomic_DNA"/>
</dbReference>
<dbReference type="GO" id="GO:0016740">
    <property type="term" value="F:transferase activity"/>
    <property type="evidence" value="ECO:0007669"/>
    <property type="project" value="UniProtKB-KW"/>
</dbReference>
<reference evidence="8 9" key="1">
    <citation type="submission" date="2019-04" db="EMBL/GenBank/DDBJ databases">
        <title>Complete genome sequence of Agrobacterium tumefaciens CFBP7129.</title>
        <authorList>
            <person name="Haryono M."/>
            <person name="Lin Y.-C."/>
            <person name="Lai E.-M."/>
            <person name="Kuo C.-H."/>
        </authorList>
    </citation>
    <scope>NUCLEOTIDE SEQUENCE [LARGE SCALE GENOMIC DNA]</scope>
    <source>
        <strain evidence="8 9">CFBP7129</strain>
    </source>
</reference>
<evidence type="ECO:0000256" key="5">
    <source>
        <dbReference type="ARBA" id="ARBA00022764"/>
    </source>
</evidence>
<dbReference type="UniPathway" id="UPA00286"/>
<evidence type="ECO:0000256" key="2">
    <source>
        <dbReference type="ARBA" id="ARBA00005182"/>
    </source>
</evidence>
<name>A0A4D7YZI0_AGRTU</name>
<evidence type="ECO:0000259" key="7">
    <source>
        <dbReference type="Pfam" id="PF16822"/>
    </source>
</evidence>
<dbReference type="Proteomes" id="UP000298649">
    <property type="component" value="Chromosome linear"/>
</dbReference>
<proteinExistence type="predicted"/>
<comment type="subcellular location">
    <subcellularLocation>
        <location evidence="1">Periplasm</location>
    </subcellularLocation>
</comment>